<feature type="transmembrane region" description="Helical" evidence="9">
    <location>
        <begin position="6"/>
        <end position="27"/>
    </location>
</feature>
<dbReference type="PANTHER" id="PTHR43029">
    <property type="entry name" value="AMMONIUM TRANSPORTER MEP2"/>
    <property type="match status" value="1"/>
</dbReference>
<evidence type="ECO:0000259" key="10">
    <source>
        <dbReference type="Pfam" id="PF00909"/>
    </source>
</evidence>
<feature type="transmembrane region" description="Helical" evidence="9">
    <location>
        <begin position="162"/>
        <end position="182"/>
    </location>
</feature>
<proteinExistence type="inferred from homology"/>
<dbReference type="RefSeq" id="WP_138490771.1">
    <property type="nucleotide sequence ID" value="NZ_CP046131.1"/>
</dbReference>
<dbReference type="Gene3D" id="1.10.3430.10">
    <property type="entry name" value="Ammonium transporter AmtB like domains"/>
    <property type="match status" value="1"/>
</dbReference>
<reference evidence="11" key="1">
    <citation type="submission" date="2018-07" db="EMBL/GenBank/DDBJ databases">
        <authorList>
            <person name="Somerville V."/>
        </authorList>
    </citation>
    <scope>NUCLEOTIDE SEQUENCE</scope>
    <source>
        <strain evidence="11">NWC_2_2</strain>
    </source>
</reference>
<feature type="transmembrane region" description="Helical" evidence="9">
    <location>
        <begin position="194"/>
        <end position="212"/>
    </location>
</feature>
<organism evidence="11">
    <name type="scientific">Lactobacillus delbrueckii subsp. lactis</name>
    <dbReference type="NCBI Taxonomy" id="29397"/>
    <lineage>
        <taxon>Bacteria</taxon>
        <taxon>Bacillati</taxon>
        <taxon>Bacillota</taxon>
        <taxon>Bacilli</taxon>
        <taxon>Lactobacillales</taxon>
        <taxon>Lactobacillaceae</taxon>
        <taxon>Lactobacillus</taxon>
    </lineage>
</organism>
<keyword evidence="6 9" id="KW-0472">Membrane</keyword>
<evidence type="ECO:0000256" key="5">
    <source>
        <dbReference type="ARBA" id="ARBA00022989"/>
    </source>
</evidence>
<keyword evidence="7 9" id="KW-0924">Ammonia transport</keyword>
<dbReference type="SUPFAM" id="SSF111352">
    <property type="entry name" value="Ammonium transporter"/>
    <property type="match status" value="1"/>
</dbReference>
<dbReference type="InterPro" id="IPR029020">
    <property type="entry name" value="Ammonium/urea_transptr"/>
</dbReference>
<dbReference type="InterPro" id="IPR001905">
    <property type="entry name" value="Ammonium_transpt"/>
</dbReference>
<evidence type="ECO:0000256" key="1">
    <source>
        <dbReference type="ARBA" id="ARBA00004141"/>
    </source>
</evidence>
<feature type="transmembrane region" description="Helical" evidence="9">
    <location>
        <begin position="311"/>
        <end position="330"/>
    </location>
</feature>
<keyword evidence="5 9" id="KW-1133">Transmembrane helix</keyword>
<keyword evidence="4 9" id="KW-0812">Transmembrane</keyword>
<gene>
    <name evidence="11" type="ORF">DQL93_03025</name>
</gene>
<protein>
    <recommendedName>
        <fullName evidence="8 9">Ammonium transporter</fullName>
    </recommendedName>
</protein>
<feature type="domain" description="Ammonium transporter AmtB-like" evidence="10">
    <location>
        <begin position="7"/>
        <end position="403"/>
    </location>
</feature>
<dbReference type="PROSITE" id="PS01219">
    <property type="entry name" value="AMMONIUM_TRANSP"/>
    <property type="match status" value="1"/>
</dbReference>
<dbReference type="PANTHER" id="PTHR43029:SF10">
    <property type="entry name" value="AMMONIUM TRANSPORTER MEP2"/>
    <property type="match status" value="1"/>
</dbReference>
<comment type="subcellular location">
    <subcellularLocation>
        <location evidence="9">Cell membrane</location>
        <topology evidence="9">Multi-pass membrane protein</topology>
    </subcellularLocation>
    <subcellularLocation>
        <location evidence="1">Membrane</location>
        <topology evidence="1">Multi-pass membrane protein</topology>
    </subcellularLocation>
</comment>
<accession>A0A3G6JI80</accession>
<feature type="transmembrane region" description="Helical" evidence="9">
    <location>
        <begin position="39"/>
        <end position="59"/>
    </location>
</feature>
<comment type="similarity">
    <text evidence="2 9">Belongs to the ammonia transporter channel (TC 1.A.11.2) family.</text>
</comment>
<name>A0A3G6JI80_LACDL</name>
<evidence type="ECO:0000313" key="11">
    <source>
        <dbReference type="EMBL" id="AZA15654.1"/>
    </source>
</evidence>
<evidence type="ECO:0000256" key="9">
    <source>
        <dbReference type="RuleBase" id="RU362002"/>
    </source>
</evidence>
<evidence type="ECO:0000256" key="3">
    <source>
        <dbReference type="ARBA" id="ARBA00022448"/>
    </source>
</evidence>
<keyword evidence="3 9" id="KW-0813">Transport</keyword>
<feature type="transmembrane region" description="Helical" evidence="9">
    <location>
        <begin position="96"/>
        <end position="117"/>
    </location>
</feature>
<dbReference type="InterPro" id="IPR018047">
    <property type="entry name" value="Ammonium_transpt_CS"/>
</dbReference>
<dbReference type="NCBIfam" id="TIGR00836">
    <property type="entry name" value="amt"/>
    <property type="match status" value="1"/>
</dbReference>
<feature type="transmembrane region" description="Helical" evidence="9">
    <location>
        <begin position="281"/>
        <end position="299"/>
    </location>
</feature>
<feature type="transmembrane region" description="Helical" evidence="9">
    <location>
        <begin position="224"/>
        <end position="245"/>
    </location>
</feature>
<dbReference type="EMBL" id="CP031023">
    <property type="protein sequence ID" value="AZA15654.1"/>
    <property type="molecule type" value="Genomic_DNA"/>
</dbReference>
<evidence type="ECO:0000256" key="6">
    <source>
        <dbReference type="ARBA" id="ARBA00023136"/>
    </source>
</evidence>
<dbReference type="Pfam" id="PF00909">
    <property type="entry name" value="Ammonium_transp"/>
    <property type="match status" value="1"/>
</dbReference>
<feature type="transmembrane region" description="Helical" evidence="9">
    <location>
        <begin position="124"/>
        <end position="142"/>
    </location>
</feature>
<dbReference type="GO" id="GO:0008519">
    <property type="term" value="F:ammonium channel activity"/>
    <property type="evidence" value="ECO:0007669"/>
    <property type="project" value="InterPro"/>
</dbReference>
<dbReference type="AlphaFoldDB" id="A0A3G6JI80"/>
<evidence type="ECO:0000256" key="4">
    <source>
        <dbReference type="ARBA" id="ARBA00022692"/>
    </source>
</evidence>
<dbReference type="InterPro" id="IPR024041">
    <property type="entry name" value="NH4_transpt_AmtB-like_dom"/>
</dbReference>
<evidence type="ECO:0000256" key="7">
    <source>
        <dbReference type="ARBA" id="ARBA00023177"/>
    </source>
</evidence>
<evidence type="ECO:0000256" key="8">
    <source>
        <dbReference type="ARBA" id="ARBA00050025"/>
    </source>
</evidence>
<feature type="transmembrane region" description="Helical" evidence="9">
    <location>
        <begin position="257"/>
        <end position="275"/>
    </location>
</feature>
<evidence type="ECO:0000256" key="2">
    <source>
        <dbReference type="ARBA" id="ARBA00005887"/>
    </source>
</evidence>
<dbReference type="GO" id="GO:0005886">
    <property type="term" value="C:plasma membrane"/>
    <property type="evidence" value="ECO:0007669"/>
    <property type="project" value="UniProtKB-SubCell"/>
</dbReference>
<sequence>MNTANTVFLIIAAVLVLMMTPGLAFFYGGLVSKKNVVNTMISVFIICSLAIVLFVAFGYELCFNGNVAGIFGRVQHIFLSGSDLTKVVLKEQGITAASYLLFEMMFAIITPALFVGATVGRMRFNFLLVFVFFWSVLVYYPLVHMVWGSGGLLAGWGILDFAGGTVVHINAGITALVLSIFLGPRYQKQTRPYSLPWVLLGTAILWLGWYGFNAGSAFGMNQTALTACLTSTVAAAASMMTWLLLEEAFSGKASLDGICTGTLCGLVGITPGAGYETCAGALFTGILCSLASYFFISQVKGRLSFDDPLDAFGCHGISGIVGALTVGLFASQKVDPGISTSGLFYGGSWELLGKQAAGTLFTIVFTLLMVSLITAVLKRFVNMRVSARDEEVGLDLSEHGEFADCQISASQAIFGK</sequence>
<feature type="transmembrane region" description="Helical" evidence="9">
    <location>
        <begin position="356"/>
        <end position="377"/>
    </location>
</feature>